<accession>X1HIB5</accession>
<dbReference type="AlphaFoldDB" id="X1HIB5"/>
<dbReference type="EMBL" id="BARU01032337">
    <property type="protein sequence ID" value="GAH69891.1"/>
    <property type="molecule type" value="Genomic_DNA"/>
</dbReference>
<proteinExistence type="predicted"/>
<evidence type="ECO:0000313" key="1">
    <source>
        <dbReference type="EMBL" id="GAH69891.1"/>
    </source>
</evidence>
<comment type="caution">
    <text evidence="1">The sequence shown here is derived from an EMBL/GenBank/DDBJ whole genome shotgun (WGS) entry which is preliminary data.</text>
</comment>
<gene>
    <name evidence="1" type="ORF">S03H2_51010</name>
</gene>
<name>X1HIB5_9ZZZZ</name>
<feature type="non-terminal residue" evidence="1">
    <location>
        <position position="1"/>
    </location>
</feature>
<feature type="non-terminal residue" evidence="1">
    <location>
        <position position="261"/>
    </location>
</feature>
<reference evidence="1" key="1">
    <citation type="journal article" date="2014" name="Front. Microbiol.">
        <title>High frequency of phylogenetically diverse reductive dehalogenase-homologous genes in deep subseafloor sedimentary metagenomes.</title>
        <authorList>
            <person name="Kawai M."/>
            <person name="Futagami T."/>
            <person name="Toyoda A."/>
            <person name="Takaki Y."/>
            <person name="Nishi S."/>
            <person name="Hori S."/>
            <person name="Arai W."/>
            <person name="Tsubouchi T."/>
            <person name="Morono Y."/>
            <person name="Uchiyama I."/>
            <person name="Ito T."/>
            <person name="Fujiyama A."/>
            <person name="Inagaki F."/>
            <person name="Takami H."/>
        </authorList>
    </citation>
    <scope>NUCLEOTIDE SEQUENCE</scope>
    <source>
        <strain evidence="1">Expedition CK06-06</strain>
    </source>
</reference>
<organism evidence="1">
    <name type="scientific">marine sediment metagenome</name>
    <dbReference type="NCBI Taxonomy" id="412755"/>
    <lineage>
        <taxon>unclassified sequences</taxon>
        <taxon>metagenomes</taxon>
        <taxon>ecological metagenomes</taxon>
    </lineage>
</organism>
<protein>
    <submittedName>
        <fullName evidence="1">Uncharacterized protein</fullName>
    </submittedName>
</protein>
<sequence length="261" mass="28844">PWLDRFDVTEPVRQWAGGKPNGGFFVKVCPFLDAAATCLDVAYRGEAGNLPPQATGVRAFHRAGQTFITWKEIDDPAGSDTIRWAQLRGILAGLDAKRRVRYCIYRSDKPINSASLHQAELIAAVAPLSGWNVNGRNVDKPIDDMLGNQYALAHHQWNPFVGASVEGKYGVDCLMERLVIRDGEKPLPRAAGLYVHTANRKGKAYYAVVTSIDGVENTAEFSEKNSLASPVTETAGAGEPVLQKVFPPKPYFNYREKRLHY</sequence>